<name>A0A2C9CL54_9RHOB</name>
<dbReference type="EMBL" id="OCTN01000001">
    <property type="protein sequence ID" value="SOH92251.1"/>
    <property type="molecule type" value="Genomic_DNA"/>
</dbReference>
<dbReference type="SUPFAM" id="SSF89946">
    <property type="entry name" value="Hypothetical protein VC0424"/>
    <property type="match status" value="1"/>
</dbReference>
<dbReference type="Proteomes" id="UP000220034">
    <property type="component" value="Unassembled WGS sequence"/>
</dbReference>
<protein>
    <submittedName>
        <fullName evidence="2">Regulator of ribonuclease activity B</fullName>
    </submittedName>
</protein>
<proteinExistence type="predicted"/>
<dbReference type="InterPro" id="IPR009671">
    <property type="entry name" value="RraB_dom"/>
</dbReference>
<organism evidence="2 3">
    <name type="scientific">Pontivivens marinum</name>
    <dbReference type="NCBI Taxonomy" id="1690039"/>
    <lineage>
        <taxon>Bacteria</taxon>
        <taxon>Pseudomonadati</taxon>
        <taxon>Pseudomonadota</taxon>
        <taxon>Alphaproteobacteria</taxon>
        <taxon>Rhodobacterales</taxon>
        <taxon>Paracoccaceae</taxon>
        <taxon>Pontivivens</taxon>
    </lineage>
</organism>
<dbReference type="Gene3D" id="3.30.70.970">
    <property type="entry name" value="RraB-like"/>
    <property type="match status" value="1"/>
</dbReference>
<dbReference type="Pfam" id="PF06877">
    <property type="entry name" value="RraB"/>
    <property type="match status" value="1"/>
</dbReference>
<dbReference type="AlphaFoldDB" id="A0A2C9CL54"/>
<evidence type="ECO:0000313" key="2">
    <source>
        <dbReference type="EMBL" id="SOH92251.1"/>
    </source>
</evidence>
<dbReference type="InterPro" id="IPR036701">
    <property type="entry name" value="RraB-like_sf"/>
</dbReference>
<evidence type="ECO:0000259" key="1">
    <source>
        <dbReference type="Pfam" id="PF06877"/>
    </source>
</evidence>
<keyword evidence="3" id="KW-1185">Reference proteome</keyword>
<gene>
    <name evidence="2" type="ORF">SAMN06273572_10192</name>
</gene>
<dbReference type="RefSeq" id="WP_180955840.1">
    <property type="nucleotide sequence ID" value="NZ_OCTN01000001.1"/>
</dbReference>
<feature type="domain" description="Regulator of ribonuclease activity B" evidence="1">
    <location>
        <begin position="9"/>
        <end position="105"/>
    </location>
</feature>
<sequence length="109" mass="12329">MSEYADLKRENAKILRKLAKELDLDQPREVEFAAAFPTRDQAQKAADYLNRRAHSRAIRAKVIGAGDDFDCVLTVRMVPTVHDITDIESVLAEATDRFDGYETAWDFPG</sequence>
<reference evidence="3" key="1">
    <citation type="submission" date="2017-09" db="EMBL/GenBank/DDBJ databases">
        <authorList>
            <person name="Varghese N."/>
            <person name="Submissions S."/>
        </authorList>
    </citation>
    <scope>NUCLEOTIDE SEQUENCE [LARGE SCALE GENOMIC DNA]</scope>
    <source>
        <strain evidence="3">C7</strain>
    </source>
</reference>
<evidence type="ECO:0000313" key="3">
    <source>
        <dbReference type="Proteomes" id="UP000220034"/>
    </source>
</evidence>
<accession>A0A2C9CL54</accession>